<dbReference type="InterPro" id="IPR003593">
    <property type="entry name" value="AAA+_ATPase"/>
</dbReference>
<dbReference type="SUPFAM" id="SSF52540">
    <property type="entry name" value="P-loop containing nucleoside triphosphate hydrolases"/>
    <property type="match status" value="1"/>
</dbReference>
<evidence type="ECO:0000256" key="1">
    <source>
        <dbReference type="ARBA" id="ARBA00022741"/>
    </source>
</evidence>
<dbReference type="InterPro" id="IPR027417">
    <property type="entry name" value="P-loop_NTPase"/>
</dbReference>
<dbReference type="InterPro" id="IPR039421">
    <property type="entry name" value="Type_1_exporter"/>
</dbReference>
<dbReference type="InterPro" id="IPR003439">
    <property type="entry name" value="ABC_transporter-like_ATP-bd"/>
</dbReference>
<dbReference type="Gene3D" id="3.40.50.300">
    <property type="entry name" value="P-loop containing nucleotide triphosphate hydrolases"/>
    <property type="match status" value="1"/>
</dbReference>
<protein>
    <submittedName>
        <fullName evidence="5">p-loop containing nucleoside triphosphate hydrolase protein</fullName>
    </submittedName>
</protein>
<feature type="domain" description="ABC transporter" evidence="4">
    <location>
        <begin position="452"/>
        <end position="712"/>
    </location>
</feature>
<name>A0A166B2H6_9AGAM</name>
<dbReference type="OrthoDB" id="6500128at2759"/>
<evidence type="ECO:0000313" key="5">
    <source>
        <dbReference type="EMBL" id="KZT35938.1"/>
    </source>
</evidence>
<evidence type="ECO:0000259" key="4">
    <source>
        <dbReference type="PROSITE" id="PS50893"/>
    </source>
</evidence>
<dbReference type="PROSITE" id="PS00211">
    <property type="entry name" value="ABC_TRANSPORTER_1"/>
    <property type="match status" value="1"/>
</dbReference>
<dbReference type="GO" id="GO:0016887">
    <property type="term" value="F:ATP hydrolysis activity"/>
    <property type="evidence" value="ECO:0007669"/>
    <property type="project" value="InterPro"/>
</dbReference>
<gene>
    <name evidence="5" type="ORF">SISSUDRAFT_1130761</name>
</gene>
<accession>A0A166B2H6</accession>
<dbReference type="PROSITE" id="PS50893">
    <property type="entry name" value="ABC_TRANSPORTER_2"/>
    <property type="match status" value="1"/>
</dbReference>
<dbReference type="EMBL" id="KV428123">
    <property type="protein sequence ID" value="KZT35938.1"/>
    <property type="molecule type" value="Genomic_DNA"/>
</dbReference>
<dbReference type="SMART" id="SM00382">
    <property type="entry name" value="AAA"/>
    <property type="match status" value="1"/>
</dbReference>
<evidence type="ECO:0000256" key="2">
    <source>
        <dbReference type="ARBA" id="ARBA00022840"/>
    </source>
</evidence>
<dbReference type="STRING" id="1314776.A0A166B2H6"/>
<dbReference type="GO" id="GO:0034040">
    <property type="term" value="F:ATPase-coupled lipid transmembrane transporter activity"/>
    <property type="evidence" value="ECO:0007669"/>
    <property type="project" value="TreeGrafter"/>
</dbReference>
<reference evidence="5 6" key="1">
    <citation type="journal article" date="2016" name="Mol. Biol. Evol.">
        <title>Comparative Genomics of Early-Diverging Mushroom-Forming Fungi Provides Insights into the Origins of Lignocellulose Decay Capabilities.</title>
        <authorList>
            <person name="Nagy L.G."/>
            <person name="Riley R."/>
            <person name="Tritt A."/>
            <person name="Adam C."/>
            <person name="Daum C."/>
            <person name="Floudas D."/>
            <person name="Sun H."/>
            <person name="Yadav J.S."/>
            <person name="Pangilinan J."/>
            <person name="Larsson K.H."/>
            <person name="Matsuura K."/>
            <person name="Barry K."/>
            <person name="Labutti K."/>
            <person name="Kuo R."/>
            <person name="Ohm R.A."/>
            <person name="Bhattacharya S.S."/>
            <person name="Shirouzu T."/>
            <person name="Yoshinaga Y."/>
            <person name="Martin F.M."/>
            <person name="Grigoriev I.V."/>
            <person name="Hibbett D.S."/>
        </authorList>
    </citation>
    <scope>NUCLEOTIDE SEQUENCE [LARGE SCALE GENOMIC DNA]</scope>
    <source>
        <strain evidence="5 6">HHB10207 ss-3</strain>
    </source>
</reference>
<organism evidence="5 6">
    <name type="scientific">Sistotremastrum suecicum HHB10207 ss-3</name>
    <dbReference type="NCBI Taxonomy" id="1314776"/>
    <lineage>
        <taxon>Eukaryota</taxon>
        <taxon>Fungi</taxon>
        <taxon>Dikarya</taxon>
        <taxon>Basidiomycota</taxon>
        <taxon>Agaricomycotina</taxon>
        <taxon>Agaricomycetes</taxon>
        <taxon>Sistotremastrales</taxon>
        <taxon>Sistotremastraceae</taxon>
        <taxon>Sistotremastrum</taxon>
    </lineage>
</organism>
<keyword evidence="6" id="KW-1185">Reference proteome</keyword>
<dbReference type="CDD" id="cd03228">
    <property type="entry name" value="ABCC_MRP_Like"/>
    <property type="match status" value="1"/>
</dbReference>
<dbReference type="Pfam" id="PF00005">
    <property type="entry name" value="ABC_tran"/>
    <property type="match status" value="1"/>
</dbReference>
<dbReference type="GO" id="GO:0005524">
    <property type="term" value="F:ATP binding"/>
    <property type="evidence" value="ECO:0007669"/>
    <property type="project" value="UniProtKB-KW"/>
</dbReference>
<dbReference type="Proteomes" id="UP000076798">
    <property type="component" value="Unassembled WGS sequence"/>
</dbReference>
<evidence type="ECO:0000313" key="6">
    <source>
        <dbReference type="Proteomes" id="UP000076798"/>
    </source>
</evidence>
<dbReference type="PANTHER" id="PTHR24221">
    <property type="entry name" value="ATP-BINDING CASSETTE SUB-FAMILY B"/>
    <property type="match status" value="1"/>
</dbReference>
<dbReference type="InterPro" id="IPR017871">
    <property type="entry name" value="ABC_transporter-like_CS"/>
</dbReference>
<dbReference type="AlphaFoldDB" id="A0A166B2H6"/>
<keyword evidence="1" id="KW-0547">Nucleotide-binding</keyword>
<keyword evidence="2" id="KW-0067">ATP-binding</keyword>
<feature type="region of interest" description="Disordered" evidence="3">
    <location>
        <begin position="14"/>
        <end position="47"/>
    </location>
</feature>
<dbReference type="PANTHER" id="PTHR24221:SF646">
    <property type="entry name" value="HAEMOLYSIN SECRETION ATP-BINDING PROTEIN"/>
    <property type="match status" value="1"/>
</dbReference>
<keyword evidence="5" id="KW-0378">Hydrolase</keyword>
<proteinExistence type="predicted"/>
<sequence length="718" mass="80318">MDLLRLTQAYIRPSKKKAETESEEPFLTPEPDSEDVKKGNGPNAGASLQDLWLESRKDAKGEIRSPGEPRPLTWNNLLLGIAIAPKALKPFVGILTQAPRGKVLLTILSRTTEGIIPAWKGWALAQLVDCAQHSIVSSSIDGKRVLWCTVQLFLAQNAVHLRSWALDANDATLKEKLDEELNLEYIDIRLALTPHDISREDVQALLSEAGTLTGHGYMRVGDRIESFDPSTILTATIGLFAQLVSILSYLSIVWFNLPAGSFTATLFRLGIFSLSFIAPILEFLQDEGETLDAEENFIFSRMEMMRRLAMDAQYKQETYLFGMRKWILDEWVTARDKQNAIWKKPKWSRNTNLHITIAQESVQTLQYALVALTAYSSAMSVSAVTLYQSTASSLLMTFWEIKFSLERILQFFFLAAAFAQLKVMVEEREELEKSLVAYTPRVDSKGRHGMKIEARNLSFTYPGATEPVLRNINLVIEPGETLAIVGFNGGGKTTLVKVLMGLFEHEGLLEIDGRDVREYNPQTLHHHTTACFQDFQRYNLSTRENVGVGNWKLITNDESLESAMKKGGALEIVEEVGGLDAELTMFGGSVRSTQAKPPPNQPKVARLSGGQWQRVALSRAFIRSNDATLVVFDEPSSALDARAEHELFERIHSLSSSENGERCRTTIYISHRFSTVRKADKIAVMENGTISELGNHQSLMQLGGRYAEFFKLQAEAFA</sequence>
<evidence type="ECO:0000256" key="3">
    <source>
        <dbReference type="SAM" id="MobiDB-lite"/>
    </source>
</evidence>